<dbReference type="GO" id="GO:0016036">
    <property type="term" value="P:cellular response to phosphate starvation"/>
    <property type="evidence" value="ECO:0007669"/>
    <property type="project" value="TreeGrafter"/>
</dbReference>
<proteinExistence type="predicted"/>
<dbReference type="SUPFAM" id="SSF55874">
    <property type="entry name" value="ATPase domain of HSP90 chaperone/DNA topoisomerase II/histidine kinase"/>
    <property type="match status" value="1"/>
</dbReference>
<dbReference type="SMART" id="SM00387">
    <property type="entry name" value="HATPase_c"/>
    <property type="match status" value="1"/>
</dbReference>
<dbReference type="RefSeq" id="WP_207669521.1">
    <property type="nucleotide sequence ID" value="NZ_BHYK01000070.1"/>
</dbReference>
<dbReference type="AlphaFoldDB" id="A0A401UUP1"/>
<dbReference type="EMBL" id="BHYK01000070">
    <property type="protein sequence ID" value="GCD13214.1"/>
    <property type="molecule type" value="Genomic_DNA"/>
</dbReference>
<dbReference type="InterPro" id="IPR003594">
    <property type="entry name" value="HATPase_dom"/>
</dbReference>
<organism evidence="10 11">
    <name type="scientific">Clostridium tagluense</name>
    <dbReference type="NCBI Taxonomy" id="360422"/>
    <lineage>
        <taxon>Bacteria</taxon>
        <taxon>Bacillati</taxon>
        <taxon>Bacillota</taxon>
        <taxon>Clostridia</taxon>
        <taxon>Eubacteriales</taxon>
        <taxon>Clostridiaceae</taxon>
        <taxon>Clostridium</taxon>
    </lineage>
</organism>
<dbReference type="InterPro" id="IPR050351">
    <property type="entry name" value="BphY/WalK/GraS-like"/>
</dbReference>
<dbReference type="GO" id="GO:0004721">
    <property type="term" value="F:phosphoprotein phosphatase activity"/>
    <property type="evidence" value="ECO:0007669"/>
    <property type="project" value="TreeGrafter"/>
</dbReference>
<dbReference type="EC" id="2.7.13.3" evidence="3"/>
<reference evidence="10 11" key="1">
    <citation type="submission" date="2018-11" db="EMBL/GenBank/DDBJ databases">
        <title>Genome sequencing and assembly of Clostridium tagluense strain A121.</title>
        <authorList>
            <person name="Murakami T."/>
            <person name="Segawa T."/>
            <person name="Shcherbakova V.A."/>
            <person name="Mori H."/>
            <person name="Yoshimura Y."/>
        </authorList>
    </citation>
    <scope>NUCLEOTIDE SEQUENCE [LARGE SCALE GENOMIC DNA]</scope>
    <source>
        <strain evidence="10 11">A121</strain>
    </source>
</reference>
<sequence>MRDIKKNSMNKIYSIYILIFVSISILFFLYLGRSYNTILKINPNLVYDLNNFRISIIAFLFIFLVIAISFIWLTSIKVVKFYNNLCEVIDNVIAKKENTTFDTDKETLLSKFENKIKQLIDMVESQRAEFNSERNKLKSIISDISHQVKTPLANITMINETLIERELTKAQEKEFLKNMKFQIGKLQWLIEALIKMSRLETGIIVLNKEKLPLSETIAQVVGSVYLKAQKKNIHIEIKCDETIMLCHDKKWTTEAIFNIVENAVKYTEYGGNINIEVVPLEIFTEINISDDGIGILEEEINNIFKRFHRGREVQQIEGVGIGLYLTREIISKQGGYLKVKSEKDIGSKFSVFLQN</sequence>
<gene>
    <name evidence="10" type="ORF">Ctaglu_48370</name>
</gene>
<evidence type="ECO:0000256" key="5">
    <source>
        <dbReference type="ARBA" id="ARBA00022679"/>
    </source>
</evidence>
<dbReference type="Proteomes" id="UP000287872">
    <property type="component" value="Unassembled WGS sequence"/>
</dbReference>
<name>A0A401UUP1_9CLOT</name>
<dbReference type="Gene3D" id="3.30.565.10">
    <property type="entry name" value="Histidine kinase-like ATPase, C-terminal domain"/>
    <property type="match status" value="1"/>
</dbReference>
<comment type="catalytic activity">
    <reaction evidence="1">
        <text>ATP + protein L-histidine = ADP + protein N-phospho-L-histidine.</text>
        <dbReference type="EC" id="2.7.13.3"/>
    </reaction>
</comment>
<evidence type="ECO:0000313" key="10">
    <source>
        <dbReference type="EMBL" id="GCD13214.1"/>
    </source>
</evidence>
<keyword evidence="6 10" id="KW-0418">Kinase</keyword>
<keyword evidence="4" id="KW-0597">Phosphoprotein</keyword>
<dbReference type="Pfam" id="PF00512">
    <property type="entry name" value="HisKA"/>
    <property type="match status" value="1"/>
</dbReference>
<dbReference type="InterPro" id="IPR036097">
    <property type="entry name" value="HisK_dim/P_sf"/>
</dbReference>
<evidence type="ECO:0000256" key="7">
    <source>
        <dbReference type="ARBA" id="ARBA00023012"/>
    </source>
</evidence>
<feature type="transmembrane region" description="Helical" evidence="8">
    <location>
        <begin position="52"/>
        <end position="73"/>
    </location>
</feature>
<dbReference type="CDD" id="cd00082">
    <property type="entry name" value="HisKA"/>
    <property type="match status" value="1"/>
</dbReference>
<keyword evidence="8" id="KW-1133">Transmembrane helix</keyword>
<accession>A0A401UUP1</accession>
<keyword evidence="11" id="KW-1185">Reference proteome</keyword>
<dbReference type="PRINTS" id="PR00344">
    <property type="entry name" value="BCTRLSENSOR"/>
</dbReference>
<dbReference type="PANTHER" id="PTHR45453">
    <property type="entry name" value="PHOSPHATE REGULON SENSOR PROTEIN PHOR"/>
    <property type="match status" value="1"/>
</dbReference>
<dbReference type="InterPro" id="IPR036890">
    <property type="entry name" value="HATPase_C_sf"/>
</dbReference>
<feature type="domain" description="Histidine kinase" evidence="9">
    <location>
        <begin position="143"/>
        <end position="355"/>
    </location>
</feature>
<comment type="caution">
    <text evidence="10">The sequence shown here is derived from an EMBL/GenBank/DDBJ whole genome shotgun (WGS) entry which is preliminary data.</text>
</comment>
<evidence type="ECO:0000256" key="2">
    <source>
        <dbReference type="ARBA" id="ARBA00004370"/>
    </source>
</evidence>
<feature type="transmembrane region" description="Helical" evidence="8">
    <location>
        <begin position="12"/>
        <end position="32"/>
    </location>
</feature>
<dbReference type="GO" id="GO:0000155">
    <property type="term" value="F:phosphorelay sensor kinase activity"/>
    <property type="evidence" value="ECO:0007669"/>
    <property type="project" value="InterPro"/>
</dbReference>
<evidence type="ECO:0000256" key="1">
    <source>
        <dbReference type="ARBA" id="ARBA00000085"/>
    </source>
</evidence>
<dbReference type="InterPro" id="IPR005467">
    <property type="entry name" value="His_kinase_dom"/>
</dbReference>
<evidence type="ECO:0000256" key="8">
    <source>
        <dbReference type="SAM" id="Phobius"/>
    </source>
</evidence>
<dbReference type="PROSITE" id="PS50109">
    <property type="entry name" value="HIS_KIN"/>
    <property type="match status" value="1"/>
</dbReference>
<keyword evidence="8" id="KW-0472">Membrane</keyword>
<evidence type="ECO:0000256" key="3">
    <source>
        <dbReference type="ARBA" id="ARBA00012438"/>
    </source>
</evidence>
<keyword evidence="7" id="KW-0902">Two-component regulatory system</keyword>
<dbReference type="PANTHER" id="PTHR45453:SF1">
    <property type="entry name" value="PHOSPHATE REGULON SENSOR PROTEIN PHOR"/>
    <property type="match status" value="1"/>
</dbReference>
<evidence type="ECO:0000256" key="6">
    <source>
        <dbReference type="ARBA" id="ARBA00022777"/>
    </source>
</evidence>
<dbReference type="GO" id="GO:0005886">
    <property type="term" value="C:plasma membrane"/>
    <property type="evidence" value="ECO:0007669"/>
    <property type="project" value="TreeGrafter"/>
</dbReference>
<evidence type="ECO:0000313" key="11">
    <source>
        <dbReference type="Proteomes" id="UP000287872"/>
    </source>
</evidence>
<evidence type="ECO:0000256" key="4">
    <source>
        <dbReference type="ARBA" id="ARBA00022553"/>
    </source>
</evidence>
<dbReference type="InterPro" id="IPR004358">
    <property type="entry name" value="Sig_transdc_His_kin-like_C"/>
</dbReference>
<dbReference type="SMART" id="SM00388">
    <property type="entry name" value="HisKA"/>
    <property type="match status" value="1"/>
</dbReference>
<dbReference type="Pfam" id="PF02518">
    <property type="entry name" value="HATPase_c"/>
    <property type="match status" value="1"/>
</dbReference>
<keyword evidence="8" id="KW-0812">Transmembrane</keyword>
<comment type="subcellular location">
    <subcellularLocation>
        <location evidence="2">Membrane</location>
    </subcellularLocation>
</comment>
<keyword evidence="5" id="KW-0808">Transferase</keyword>
<dbReference type="InterPro" id="IPR003661">
    <property type="entry name" value="HisK_dim/P_dom"/>
</dbReference>
<evidence type="ECO:0000259" key="9">
    <source>
        <dbReference type="PROSITE" id="PS50109"/>
    </source>
</evidence>
<dbReference type="Gene3D" id="1.10.287.130">
    <property type="match status" value="1"/>
</dbReference>
<protein>
    <recommendedName>
        <fullName evidence="3">histidine kinase</fullName>
        <ecNumber evidence="3">2.7.13.3</ecNumber>
    </recommendedName>
</protein>
<dbReference type="SUPFAM" id="SSF47384">
    <property type="entry name" value="Homodimeric domain of signal transducing histidine kinase"/>
    <property type="match status" value="1"/>
</dbReference>